<reference evidence="3 4" key="1">
    <citation type="journal article" date="2018" name="Nat. Ecol. Evol.">
        <title>Pezizomycetes genomes reveal the molecular basis of ectomycorrhizal truffle lifestyle.</title>
        <authorList>
            <person name="Murat C."/>
            <person name="Payen T."/>
            <person name="Noel B."/>
            <person name="Kuo A."/>
            <person name="Morin E."/>
            <person name="Chen J."/>
            <person name="Kohler A."/>
            <person name="Krizsan K."/>
            <person name="Balestrini R."/>
            <person name="Da Silva C."/>
            <person name="Montanini B."/>
            <person name="Hainaut M."/>
            <person name="Levati E."/>
            <person name="Barry K.W."/>
            <person name="Belfiori B."/>
            <person name="Cichocki N."/>
            <person name="Clum A."/>
            <person name="Dockter R.B."/>
            <person name="Fauchery L."/>
            <person name="Guy J."/>
            <person name="Iotti M."/>
            <person name="Le Tacon F."/>
            <person name="Lindquist E.A."/>
            <person name="Lipzen A."/>
            <person name="Malagnac F."/>
            <person name="Mello A."/>
            <person name="Molinier V."/>
            <person name="Miyauchi S."/>
            <person name="Poulain J."/>
            <person name="Riccioni C."/>
            <person name="Rubini A."/>
            <person name="Sitrit Y."/>
            <person name="Splivallo R."/>
            <person name="Traeger S."/>
            <person name="Wang M."/>
            <person name="Zifcakova L."/>
            <person name="Wipf D."/>
            <person name="Zambonelli A."/>
            <person name="Paolocci F."/>
            <person name="Nowrousian M."/>
            <person name="Ottonello S."/>
            <person name="Baldrian P."/>
            <person name="Spatafora J.W."/>
            <person name="Henrissat B."/>
            <person name="Nagy L.G."/>
            <person name="Aury J.M."/>
            <person name="Wincker P."/>
            <person name="Grigoriev I.V."/>
            <person name="Bonfante P."/>
            <person name="Martin F.M."/>
        </authorList>
    </citation>
    <scope>NUCLEOTIDE SEQUENCE [LARGE SCALE GENOMIC DNA]</scope>
    <source>
        <strain evidence="3 4">CCBAS932</strain>
    </source>
</reference>
<dbReference type="InParanoid" id="A0A3N4KSE7"/>
<accession>A0A3N4KSE7</accession>
<feature type="signal peptide" evidence="2">
    <location>
        <begin position="1"/>
        <end position="17"/>
    </location>
</feature>
<organism evidence="3 4">
    <name type="scientific">Morchella conica CCBAS932</name>
    <dbReference type="NCBI Taxonomy" id="1392247"/>
    <lineage>
        <taxon>Eukaryota</taxon>
        <taxon>Fungi</taxon>
        <taxon>Dikarya</taxon>
        <taxon>Ascomycota</taxon>
        <taxon>Pezizomycotina</taxon>
        <taxon>Pezizomycetes</taxon>
        <taxon>Pezizales</taxon>
        <taxon>Morchellaceae</taxon>
        <taxon>Morchella</taxon>
    </lineage>
</organism>
<feature type="chain" id="PRO_5017940139" description="Secreted protein" evidence="2">
    <location>
        <begin position="18"/>
        <end position="79"/>
    </location>
</feature>
<keyword evidence="1" id="KW-0472">Membrane</keyword>
<keyword evidence="2" id="KW-0732">Signal</keyword>
<keyword evidence="1" id="KW-1133">Transmembrane helix</keyword>
<keyword evidence="4" id="KW-1185">Reference proteome</keyword>
<dbReference type="PROSITE" id="PS51257">
    <property type="entry name" value="PROKAR_LIPOPROTEIN"/>
    <property type="match status" value="1"/>
</dbReference>
<evidence type="ECO:0000313" key="4">
    <source>
        <dbReference type="Proteomes" id="UP000277580"/>
    </source>
</evidence>
<dbReference type="EMBL" id="ML119122">
    <property type="protein sequence ID" value="RPB13483.1"/>
    <property type="molecule type" value="Genomic_DNA"/>
</dbReference>
<proteinExistence type="predicted"/>
<gene>
    <name evidence="3" type="ORF">P167DRAFT_101120</name>
</gene>
<dbReference type="Proteomes" id="UP000277580">
    <property type="component" value="Unassembled WGS sequence"/>
</dbReference>
<name>A0A3N4KSE7_9PEZI</name>
<dbReference type="AlphaFoldDB" id="A0A3N4KSE7"/>
<evidence type="ECO:0000313" key="3">
    <source>
        <dbReference type="EMBL" id="RPB13483.1"/>
    </source>
</evidence>
<keyword evidence="1" id="KW-0812">Transmembrane</keyword>
<evidence type="ECO:0000256" key="1">
    <source>
        <dbReference type="SAM" id="Phobius"/>
    </source>
</evidence>
<evidence type="ECO:0000256" key="2">
    <source>
        <dbReference type="SAM" id="SignalP"/>
    </source>
</evidence>
<feature type="transmembrane region" description="Helical" evidence="1">
    <location>
        <begin position="36"/>
        <end position="59"/>
    </location>
</feature>
<protein>
    <recommendedName>
        <fullName evidence="5">Secreted protein</fullName>
    </recommendedName>
</protein>
<sequence length="79" mass="8641">MVKRLYVLPSCLPVLLAACCSCSCSCSCSCCVSDRVRVCVCVCVCVCVASGLCMVCWGFKTGFVEKYLEVFFFVYGDFP</sequence>
<evidence type="ECO:0008006" key="5">
    <source>
        <dbReference type="Google" id="ProtNLM"/>
    </source>
</evidence>